<dbReference type="GO" id="GO:0005634">
    <property type="term" value="C:nucleus"/>
    <property type="evidence" value="ECO:0007669"/>
    <property type="project" value="UniProtKB-SubCell"/>
</dbReference>
<feature type="compositionally biased region" description="Low complexity" evidence="7">
    <location>
        <begin position="300"/>
        <end position="313"/>
    </location>
</feature>
<feature type="region of interest" description="Disordered" evidence="7">
    <location>
        <begin position="99"/>
        <end position="125"/>
    </location>
</feature>
<dbReference type="InParanoid" id="A0A1Y2FWQ8"/>
<feature type="region of interest" description="Disordered" evidence="7">
    <location>
        <begin position="1"/>
        <end position="28"/>
    </location>
</feature>
<accession>A0A1Y2FWQ8</accession>
<dbReference type="PANTHER" id="PTHR13581">
    <property type="entry name" value="MRG-BINDING PROTEIN"/>
    <property type="match status" value="1"/>
</dbReference>
<feature type="compositionally biased region" description="Basic and acidic residues" evidence="7">
    <location>
        <begin position="210"/>
        <end position="223"/>
    </location>
</feature>
<evidence type="ECO:0000256" key="5">
    <source>
        <dbReference type="ARBA" id="ARBA00023163"/>
    </source>
</evidence>
<evidence type="ECO:0000256" key="6">
    <source>
        <dbReference type="ARBA" id="ARBA00023242"/>
    </source>
</evidence>
<dbReference type="Proteomes" id="UP000193467">
    <property type="component" value="Unassembled WGS sequence"/>
</dbReference>
<keyword evidence="5" id="KW-0804">Transcription</keyword>
<keyword evidence="4" id="KW-0805">Transcription regulation</keyword>
<keyword evidence="3" id="KW-0156">Chromatin regulator</keyword>
<feature type="compositionally biased region" description="Acidic residues" evidence="7">
    <location>
        <begin position="185"/>
        <end position="200"/>
    </location>
</feature>
<evidence type="ECO:0000256" key="3">
    <source>
        <dbReference type="ARBA" id="ARBA00022853"/>
    </source>
</evidence>
<evidence type="ECO:0008006" key="10">
    <source>
        <dbReference type="Google" id="ProtNLM"/>
    </source>
</evidence>
<keyword evidence="6" id="KW-0539">Nucleus</keyword>
<reference evidence="8 9" key="1">
    <citation type="submission" date="2016-07" db="EMBL/GenBank/DDBJ databases">
        <title>Pervasive Adenine N6-methylation of Active Genes in Fungi.</title>
        <authorList>
            <consortium name="DOE Joint Genome Institute"/>
            <person name="Mondo S.J."/>
            <person name="Dannebaum R.O."/>
            <person name="Kuo R.C."/>
            <person name="Labutti K."/>
            <person name="Haridas S."/>
            <person name="Kuo A."/>
            <person name="Salamov A."/>
            <person name="Ahrendt S.R."/>
            <person name="Lipzen A."/>
            <person name="Sullivan W."/>
            <person name="Andreopoulos W.B."/>
            <person name="Clum A."/>
            <person name="Lindquist E."/>
            <person name="Daum C."/>
            <person name="Ramamoorthy G.K."/>
            <person name="Gryganskyi A."/>
            <person name="Culley D."/>
            <person name="Magnuson J.K."/>
            <person name="James T.Y."/>
            <person name="O'Malley M.A."/>
            <person name="Stajich J.E."/>
            <person name="Spatafora J.W."/>
            <person name="Visel A."/>
            <person name="Grigoriev I.V."/>
        </authorList>
    </citation>
    <scope>NUCLEOTIDE SEQUENCE [LARGE SCALE GENOMIC DNA]</scope>
    <source>
        <strain evidence="8 9">62-1032</strain>
    </source>
</reference>
<dbReference type="GO" id="GO:0006325">
    <property type="term" value="P:chromatin organization"/>
    <property type="evidence" value="ECO:0007669"/>
    <property type="project" value="UniProtKB-KW"/>
</dbReference>
<comment type="similarity">
    <text evidence="2">Belongs to the EAF7 family.</text>
</comment>
<evidence type="ECO:0000256" key="2">
    <source>
        <dbReference type="ARBA" id="ARBA00007117"/>
    </source>
</evidence>
<dbReference type="AlphaFoldDB" id="A0A1Y2FWQ8"/>
<dbReference type="EMBL" id="MCGR01000010">
    <property type="protein sequence ID" value="ORY88467.1"/>
    <property type="molecule type" value="Genomic_DNA"/>
</dbReference>
<dbReference type="OrthoDB" id="2537922at2759"/>
<protein>
    <recommendedName>
        <fullName evidence="10">Chromatin modification-related protein EAF7-domain-containing protein</fullName>
    </recommendedName>
</protein>
<comment type="caution">
    <text evidence="8">The sequence shown here is derived from an EMBL/GenBank/DDBJ whole genome shotgun (WGS) entry which is preliminary data.</text>
</comment>
<sequence length="358" mass="39811">MPSAPTFAPPLSSTRPRSPSPSPTSQRYLSTPAGELAFFRALIQHRPVGLDKHWEMIGVALHLRDHVGEDARIEQGELWDKFRELYDEETLRTTWEGEQIDAMEEEEEDNDSSATPAGAPEEDWINVRFPRKDFTLLIPPSKLTPTLDESLFASLADRISQRAEREEGAPASPPPGPVREFSLELPDEEVEEEEEEEEEELPRGRGARGKGRESRKATESESPKKKKVKVAPKEEEEGTELSGSDLSELEDDEEEEAEEEEDDGEEGTEASRASDGEDYEDTKASTTSRQPSSKRKRATRSASAPTSDAASTSHMSAADLKKEKAKLAMRVRRAKIKAEKEAAGGEAKPKEKAKRKRG</sequence>
<feature type="compositionally biased region" description="Basic and acidic residues" evidence="7">
    <location>
        <begin position="336"/>
        <end position="350"/>
    </location>
</feature>
<evidence type="ECO:0000256" key="4">
    <source>
        <dbReference type="ARBA" id="ARBA00023015"/>
    </source>
</evidence>
<feature type="region of interest" description="Disordered" evidence="7">
    <location>
        <begin position="160"/>
        <end position="358"/>
    </location>
</feature>
<keyword evidence="9" id="KW-1185">Reference proteome</keyword>
<dbReference type="GO" id="GO:0035267">
    <property type="term" value="C:NuA4 histone acetyltransferase complex"/>
    <property type="evidence" value="ECO:0007669"/>
    <property type="project" value="TreeGrafter"/>
</dbReference>
<evidence type="ECO:0000313" key="8">
    <source>
        <dbReference type="EMBL" id="ORY88467.1"/>
    </source>
</evidence>
<proteinExistence type="inferred from homology"/>
<dbReference type="PANTHER" id="PTHR13581:SF5">
    <property type="entry name" value="MRG_MORF4L-BINDING PROTEIN"/>
    <property type="match status" value="1"/>
</dbReference>
<evidence type="ECO:0000313" key="9">
    <source>
        <dbReference type="Proteomes" id="UP000193467"/>
    </source>
</evidence>
<name>A0A1Y2FWQ8_9BASI</name>
<gene>
    <name evidence="8" type="ORF">BCR35DRAFT_301611</name>
</gene>
<evidence type="ECO:0000256" key="1">
    <source>
        <dbReference type="ARBA" id="ARBA00004123"/>
    </source>
</evidence>
<comment type="subcellular location">
    <subcellularLocation>
        <location evidence="1">Nucleus</location>
    </subcellularLocation>
</comment>
<evidence type="ECO:0000256" key="7">
    <source>
        <dbReference type="SAM" id="MobiDB-lite"/>
    </source>
</evidence>
<dbReference type="STRING" id="106004.A0A1Y2FWQ8"/>
<dbReference type="Pfam" id="PF07904">
    <property type="entry name" value="Eaf7"/>
    <property type="match status" value="1"/>
</dbReference>
<dbReference type="GO" id="GO:0006357">
    <property type="term" value="P:regulation of transcription by RNA polymerase II"/>
    <property type="evidence" value="ECO:0007669"/>
    <property type="project" value="TreeGrafter"/>
</dbReference>
<dbReference type="InterPro" id="IPR012423">
    <property type="entry name" value="Eaf7/MRGBP"/>
</dbReference>
<feature type="compositionally biased region" description="Acidic residues" evidence="7">
    <location>
        <begin position="99"/>
        <end position="111"/>
    </location>
</feature>
<organism evidence="8 9">
    <name type="scientific">Leucosporidium creatinivorum</name>
    <dbReference type="NCBI Taxonomy" id="106004"/>
    <lineage>
        <taxon>Eukaryota</taxon>
        <taxon>Fungi</taxon>
        <taxon>Dikarya</taxon>
        <taxon>Basidiomycota</taxon>
        <taxon>Pucciniomycotina</taxon>
        <taxon>Microbotryomycetes</taxon>
        <taxon>Leucosporidiales</taxon>
        <taxon>Leucosporidium</taxon>
    </lineage>
</organism>
<feature type="compositionally biased region" description="Acidic residues" evidence="7">
    <location>
        <begin position="247"/>
        <end position="268"/>
    </location>
</feature>